<dbReference type="InParanoid" id="C5Y5K5"/>
<name>C5Y5K5_SORBI</name>
<evidence type="ECO:0000313" key="6">
    <source>
        <dbReference type="Proteomes" id="UP000000768"/>
    </source>
</evidence>
<dbReference type="HOGENOM" id="CLU_031761_0_0_1"/>
<keyword evidence="6" id="KW-1185">Reference proteome</keyword>
<dbReference type="InterPro" id="IPR039776">
    <property type="entry name" value="Pds5"/>
</dbReference>
<dbReference type="AlphaFoldDB" id="C5Y5K5"/>
<dbReference type="PANTHER" id="PTHR12663">
    <property type="entry name" value="ANDROGEN INDUCED INHIBITOR OF PROLIFERATION AS3 / PDS5-RELATED"/>
    <property type="match status" value="1"/>
</dbReference>
<evidence type="ECO:0000256" key="2">
    <source>
        <dbReference type="ARBA" id="ARBA00022763"/>
    </source>
</evidence>
<sequence>MAEDAPPAVPVMMPEEAQAEAELRMRNVSQCFSAIPEDHKELLRLLEEAETWLSRVDQSPPESMYSALCPTMDVLITNGLLEYPDPNVLVAVTSCLTQVTRITAPEAHDDDVMKDVLKRIVDTFPDLGHTNSSSFSRSVSILDSFARVRCCESDDVHAELASCLLQNLTKEAQETLPASFGLAERIGLCRDKLRPVLHELLKGTPLDGYNNVVTTLFQGDSDAGENNVDASGKDMADEGKLSEKFVSDKSPQLYIDTCSASNVL</sequence>
<keyword evidence="4" id="KW-0539">Nucleus</keyword>
<dbReference type="eggNOG" id="KOG1525">
    <property type="taxonomic scope" value="Eukaryota"/>
</dbReference>
<dbReference type="GO" id="GO:0006281">
    <property type="term" value="P:DNA repair"/>
    <property type="evidence" value="ECO:0007669"/>
    <property type="project" value="UniProtKB-KW"/>
</dbReference>
<dbReference type="GO" id="GO:0007064">
    <property type="term" value="P:mitotic sister chromatid cohesion"/>
    <property type="evidence" value="ECO:0000318"/>
    <property type="project" value="GO_Central"/>
</dbReference>
<keyword evidence="3" id="KW-0234">DNA repair</keyword>
<dbReference type="GO" id="GO:0005634">
    <property type="term" value="C:nucleus"/>
    <property type="evidence" value="ECO:0000318"/>
    <property type="project" value="GO_Central"/>
</dbReference>
<dbReference type="GO" id="GO:0000785">
    <property type="term" value="C:chromatin"/>
    <property type="evidence" value="ECO:0000318"/>
    <property type="project" value="GO_Central"/>
</dbReference>
<evidence type="ECO:0008006" key="7">
    <source>
        <dbReference type="Google" id="ProtNLM"/>
    </source>
</evidence>
<reference evidence="6" key="2">
    <citation type="journal article" date="2018" name="Plant J.">
        <title>The Sorghum bicolor reference genome: improved assembly, gene annotations, a transcriptome atlas, and signatures of genome organization.</title>
        <authorList>
            <person name="McCormick R.F."/>
            <person name="Truong S.K."/>
            <person name="Sreedasyam A."/>
            <person name="Jenkins J."/>
            <person name="Shu S."/>
            <person name="Sims D."/>
            <person name="Kennedy M."/>
            <person name="Amirebrahimi M."/>
            <person name="Weers B.D."/>
            <person name="McKinley B."/>
            <person name="Mattison A."/>
            <person name="Morishige D.T."/>
            <person name="Grimwood J."/>
            <person name="Schmutz J."/>
            <person name="Mullet J.E."/>
        </authorList>
    </citation>
    <scope>NUCLEOTIDE SEQUENCE [LARGE SCALE GENOMIC DNA]</scope>
    <source>
        <strain evidence="6">cv. BTx623</strain>
    </source>
</reference>
<dbReference type="GO" id="GO:0140670">
    <property type="term" value="F:cohesin unloader activity"/>
    <property type="evidence" value="ECO:0000318"/>
    <property type="project" value="GO_Central"/>
</dbReference>
<dbReference type="PANTHER" id="PTHR12663:SF66">
    <property type="entry name" value="SISTER CHROMATID COHESION PROTEIN PDS5 B-B"/>
    <property type="match status" value="1"/>
</dbReference>
<gene>
    <name evidence="5" type="ORF">SORBI_3005G051800</name>
</gene>
<keyword evidence="2" id="KW-0227">DNA damage</keyword>
<protein>
    <recommendedName>
        <fullName evidence="7">TOG domain-containing protein</fullName>
    </recommendedName>
</protein>
<proteinExistence type="predicted"/>
<evidence type="ECO:0000256" key="4">
    <source>
        <dbReference type="ARBA" id="ARBA00023242"/>
    </source>
</evidence>
<dbReference type="Pfam" id="PF20168">
    <property type="entry name" value="PDS5"/>
    <property type="match status" value="1"/>
</dbReference>
<evidence type="ECO:0000256" key="1">
    <source>
        <dbReference type="ARBA" id="ARBA00004123"/>
    </source>
</evidence>
<dbReference type="OMA" id="MEMIMID"/>
<evidence type="ECO:0000256" key="3">
    <source>
        <dbReference type="ARBA" id="ARBA00023204"/>
    </source>
</evidence>
<dbReference type="STRING" id="4558.C5Y5K5"/>
<accession>C5Y5K5</accession>
<comment type="subcellular location">
    <subcellularLocation>
        <location evidence="1">Nucleus</location>
    </subcellularLocation>
</comment>
<reference evidence="5 6" key="1">
    <citation type="journal article" date="2009" name="Nature">
        <title>The Sorghum bicolor genome and the diversification of grasses.</title>
        <authorList>
            <person name="Paterson A.H."/>
            <person name="Bowers J.E."/>
            <person name="Bruggmann R."/>
            <person name="Dubchak I."/>
            <person name="Grimwood J."/>
            <person name="Gundlach H."/>
            <person name="Haberer G."/>
            <person name="Hellsten U."/>
            <person name="Mitros T."/>
            <person name="Poliakov A."/>
            <person name="Schmutz J."/>
            <person name="Spannagl M."/>
            <person name="Tang H."/>
            <person name="Wang X."/>
            <person name="Wicker T."/>
            <person name="Bharti A.K."/>
            <person name="Chapman J."/>
            <person name="Feltus F.A."/>
            <person name="Gowik U."/>
            <person name="Grigoriev I.V."/>
            <person name="Lyons E."/>
            <person name="Maher C.A."/>
            <person name="Martis M."/>
            <person name="Narechania A."/>
            <person name="Otillar R.P."/>
            <person name="Penning B.W."/>
            <person name="Salamov A.A."/>
            <person name="Wang Y."/>
            <person name="Zhang L."/>
            <person name="Carpita N.C."/>
            <person name="Freeling M."/>
            <person name="Gingle A.R."/>
            <person name="Hash C.T."/>
            <person name="Keller B."/>
            <person name="Klein P."/>
            <person name="Kresovich S."/>
            <person name="McCann M.C."/>
            <person name="Ming R."/>
            <person name="Peterson D.G."/>
            <person name="Mehboob-ur-Rahman"/>
            <person name="Ware D."/>
            <person name="Westhoff P."/>
            <person name="Mayer K.F."/>
            <person name="Messing J."/>
            <person name="Rokhsar D.S."/>
        </authorList>
    </citation>
    <scope>NUCLEOTIDE SEQUENCE [LARGE SCALE GENOMIC DNA]</scope>
    <source>
        <strain evidence="6">cv. BTx623</strain>
    </source>
</reference>
<organism evidence="5 6">
    <name type="scientific">Sorghum bicolor</name>
    <name type="common">Sorghum</name>
    <name type="synonym">Sorghum vulgare</name>
    <dbReference type="NCBI Taxonomy" id="4558"/>
    <lineage>
        <taxon>Eukaryota</taxon>
        <taxon>Viridiplantae</taxon>
        <taxon>Streptophyta</taxon>
        <taxon>Embryophyta</taxon>
        <taxon>Tracheophyta</taxon>
        <taxon>Spermatophyta</taxon>
        <taxon>Magnoliopsida</taxon>
        <taxon>Liliopsida</taxon>
        <taxon>Poales</taxon>
        <taxon>Poaceae</taxon>
        <taxon>PACMAD clade</taxon>
        <taxon>Panicoideae</taxon>
        <taxon>Andropogonodae</taxon>
        <taxon>Andropogoneae</taxon>
        <taxon>Sorghinae</taxon>
        <taxon>Sorghum</taxon>
    </lineage>
</organism>
<dbReference type="Gramene" id="EES08044">
    <property type="protein sequence ID" value="EES08044"/>
    <property type="gene ID" value="SORBI_3005G051800"/>
</dbReference>
<dbReference type="Proteomes" id="UP000000768">
    <property type="component" value="Chromosome 5"/>
</dbReference>
<dbReference type="EMBL" id="CM000764">
    <property type="protein sequence ID" value="EES08044.1"/>
    <property type="molecule type" value="Genomic_DNA"/>
</dbReference>
<evidence type="ECO:0000313" key="5">
    <source>
        <dbReference type="EMBL" id="EES08044.1"/>
    </source>
</evidence>